<dbReference type="Proteomes" id="UP001163603">
    <property type="component" value="Chromosome 13"/>
</dbReference>
<evidence type="ECO:0000313" key="2">
    <source>
        <dbReference type="Proteomes" id="UP001163603"/>
    </source>
</evidence>
<reference evidence="2" key="1">
    <citation type="journal article" date="2023" name="G3 (Bethesda)">
        <title>Genome assembly and association tests identify interacting loci associated with vigor, precocity, and sex in interspecific pistachio rootstocks.</title>
        <authorList>
            <person name="Palmer W."/>
            <person name="Jacygrad E."/>
            <person name="Sagayaradj S."/>
            <person name="Cavanaugh K."/>
            <person name="Han R."/>
            <person name="Bertier L."/>
            <person name="Beede B."/>
            <person name="Kafkas S."/>
            <person name="Golino D."/>
            <person name="Preece J."/>
            <person name="Michelmore R."/>
        </authorList>
    </citation>
    <scope>NUCLEOTIDE SEQUENCE [LARGE SCALE GENOMIC DNA]</scope>
</reference>
<organism evidence="1 2">
    <name type="scientific">Pistacia integerrima</name>
    <dbReference type="NCBI Taxonomy" id="434235"/>
    <lineage>
        <taxon>Eukaryota</taxon>
        <taxon>Viridiplantae</taxon>
        <taxon>Streptophyta</taxon>
        <taxon>Embryophyta</taxon>
        <taxon>Tracheophyta</taxon>
        <taxon>Spermatophyta</taxon>
        <taxon>Magnoliopsida</taxon>
        <taxon>eudicotyledons</taxon>
        <taxon>Gunneridae</taxon>
        <taxon>Pentapetalae</taxon>
        <taxon>rosids</taxon>
        <taxon>malvids</taxon>
        <taxon>Sapindales</taxon>
        <taxon>Anacardiaceae</taxon>
        <taxon>Pistacia</taxon>
    </lineage>
</organism>
<gene>
    <name evidence="1" type="ORF">Pint_19667</name>
</gene>
<keyword evidence="2" id="KW-1185">Reference proteome</keyword>
<comment type="caution">
    <text evidence="1">The sequence shown here is derived from an EMBL/GenBank/DDBJ whole genome shotgun (WGS) entry which is preliminary data.</text>
</comment>
<name>A0ACC0XGE4_9ROSI</name>
<dbReference type="EMBL" id="CM047748">
    <property type="protein sequence ID" value="KAJ0015111.1"/>
    <property type="molecule type" value="Genomic_DNA"/>
</dbReference>
<evidence type="ECO:0000313" key="1">
    <source>
        <dbReference type="EMBL" id="KAJ0015111.1"/>
    </source>
</evidence>
<protein>
    <submittedName>
        <fullName evidence="1">Uncharacterized protein</fullName>
    </submittedName>
</protein>
<sequence length="184" mass="20783">MMECFLKRSKTISSCQNDQSLCRASTSDSSSKRSEKVAETVTVSMDYAVSSNAAINVDDLCKSHLSCWRQFGHSICSNQNQHWGVRRKPKTALFKELKLTNNRGLGRDDDLCMEKPVDRWGEQTIEDRSFINTADSSPDAKKCNKRKQLLQFDKSQTCILWYLAQEKPCCGTVPPFKEGPGFGL</sequence>
<proteinExistence type="predicted"/>
<accession>A0ACC0XGE4</accession>